<dbReference type="OrthoDB" id="191139at2759"/>
<dbReference type="Proteomes" id="UP000326340">
    <property type="component" value="Unassembled WGS sequence"/>
</dbReference>
<dbReference type="AlphaFoldDB" id="A0A5Q4BVX0"/>
<accession>A0A5Q4BVX0</accession>
<name>A0A5Q4BVX0_9PEZI</name>
<comment type="caution">
    <text evidence="4">The sequence shown here is derived from an EMBL/GenBank/DDBJ whole genome shotgun (WGS) entry which is preliminary data.</text>
</comment>
<dbReference type="InterPro" id="IPR036291">
    <property type="entry name" value="NAD(P)-bd_dom_sf"/>
</dbReference>
<dbReference type="EMBL" id="PUHP01000294">
    <property type="protein sequence ID" value="TQN71220.1"/>
    <property type="molecule type" value="Genomic_DNA"/>
</dbReference>
<protein>
    <submittedName>
        <fullName evidence="4">Putative oxidoreductase</fullName>
    </submittedName>
</protein>
<evidence type="ECO:0000256" key="3">
    <source>
        <dbReference type="ARBA" id="ARBA00023002"/>
    </source>
</evidence>
<keyword evidence="2" id="KW-0521">NADP</keyword>
<keyword evidence="3" id="KW-0560">Oxidoreductase</keyword>
<evidence type="ECO:0000256" key="1">
    <source>
        <dbReference type="ARBA" id="ARBA00006484"/>
    </source>
</evidence>
<dbReference type="SUPFAM" id="SSF51735">
    <property type="entry name" value="NAD(P)-binding Rossmann-fold domains"/>
    <property type="match status" value="1"/>
</dbReference>
<proteinExistence type="inferred from homology"/>
<dbReference type="PANTHER" id="PTHR24320">
    <property type="entry name" value="RETINOL DEHYDROGENASE"/>
    <property type="match status" value="1"/>
</dbReference>
<evidence type="ECO:0000313" key="5">
    <source>
        <dbReference type="Proteomes" id="UP000326340"/>
    </source>
</evidence>
<reference evidence="4 5" key="1">
    <citation type="journal article" date="2019" name="Sci. Rep.">
        <title>Colletotrichum shisoi sp. nov., an anthracnose pathogen of Perilla frutescens in Japan: molecular phylogenetic, morphological and genomic evidence.</title>
        <authorList>
            <person name="Gan P."/>
            <person name="Tsushima A."/>
            <person name="Hiroyama R."/>
            <person name="Narusaka M."/>
            <person name="Takano Y."/>
            <person name="Narusaka Y."/>
            <person name="Kawaradani M."/>
            <person name="Damm U."/>
            <person name="Shirasu K."/>
        </authorList>
    </citation>
    <scope>NUCLEOTIDE SEQUENCE [LARGE SCALE GENOMIC DNA]</scope>
    <source>
        <strain evidence="4 5">PG-2018a</strain>
    </source>
</reference>
<comment type="similarity">
    <text evidence="1">Belongs to the short-chain dehydrogenases/reductases (SDR) family.</text>
</comment>
<evidence type="ECO:0000313" key="4">
    <source>
        <dbReference type="EMBL" id="TQN71220.1"/>
    </source>
</evidence>
<evidence type="ECO:0000256" key="2">
    <source>
        <dbReference type="ARBA" id="ARBA00022857"/>
    </source>
</evidence>
<keyword evidence="5" id="KW-1185">Reference proteome</keyword>
<dbReference type="GO" id="GO:0016491">
    <property type="term" value="F:oxidoreductase activity"/>
    <property type="evidence" value="ECO:0007669"/>
    <property type="project" value="UniProtKB-KW"/>
</dbReference>
<dbReference type="InterPro" id="IPR002347">
    <property type="entry name" value="SDR_fam"/>
</dbReference>
<gene>
    <name evidence="4" type="ORF">CSHISOI_01919</name>
</gene>
<dbReference type="Gene3D" id="3.40.50.720">
    <property type="entry name" value="NAD(P)-binding Rossmann-like Domain"/>
    <property type="match status" value="1"/>
</dbReference>
<organism evidence="4 5">
    <name type="scientific">Colletotrichum shisoi</name>
    <dbReference type="NCBI Taxonomy" id="2078593"/>
    <lineage>
        <taxon>Eukaryota</taxon>
        <taxon>Fungi</taxon>
        <taxon>Dikarya</taxon>
        <taxon>Ascomycota</taxon>
        <taxon>Pezizomycotina</taxon>
        <taxon>Sordariomycetes</taxon>
        <taxon>Hypocreomycetidae</taxon>
        <taxon>Glomerellales</taxon>
        <taxon>Glomerellaceae</taxon>
        <taxon>Colletotrichum</taxon>
        <taxon>Colletotrichum destructivum species complex</taxon>
    </lineage>
</organism>
<dbReference type="Pfam" id="PF00106">
    <property type="entry name" value="adh_short"/>
    <property type="match status" value="1"/>
</dbReference>
<feature type="non-terminal residue" evidence="4">
    <location>
        <position position="192"/>
    </location>
</feature>
<sequence length="192" mass="20572">MDIPDLPARSETNSVAAAEEIHKVVPNAAPITYINLDLTSFDSITQAVKDFHDHSESFHILVSNAGIMATPAGVTEEGYEIHFGTNHLGHALLTKLLLPTLKKTAAASSPPREVRIVNGASSAKASSPASDTYKFDKLKTDMASTSTVTRYGISKMANIHHARALSRRHPEIRSISLHPGVVNTNLTNGVVA</sequence>
<dbReference type="PANTHER" id="PTHR24320:SF282">
    <property type="entry name" value="WW DOMAIN-CONTAINING OXIDOREDUCTASE"/>
    <property type="match status" value="1"/>
</dbReference>